<reference evidence="3 4" key="1">
    <citation type="submission" date="2016-07" db="EMBL/GenBank/DDBJ databases">
        <title>Pervasive Adenine N6-methylation of Active Genes in Fungi.</title>
        <authorList>
            <consortium name="DOE Joint Genome Institute"/>
            <person name="Mondo S.J."/>
            <person name="Dannebaum R.O."/>
            <person name="Kuo R.C."/>
            <person name="Labutti K."/>
            <person name="Haridas S."/>
            <person name="Kuo A."/>
            <person name="Salamov A."/>
            <person name="Ahrendt S.R."/>
            <person name="Lipzen A."/>
            <person name="Sullivan W."/>
            <person name="Andreopoulos W.B."/>
            <person name="Clum A."/>
            <person name="Lindquist E."/>
            <person name="Daum C."/>
            <person name="Ramamoorthy G.K."/>
            <person name="Gryganskyi A."/>
            <person name="Culley D."/>
            <person name="Magnuson J.K."/>
            <person name="James T.Y."/>
            <person name="O'Malley M.A."/>
            <person name="Stajich J.E."/>
            <person name="Spatafora J.W."/>
            <person name="Visel A."/>
            <person name="Grigoriev I.V."/>
        </authorList>
    </citation>
    <scope>NUCLEOTIDE SEQUENCE [LARGE SCALE GENOMIC DNA]</scope>
    <source>
        <strain evidence="3 4">CBS 115471</strain>
    </source>
</reference>
<gene>
    <name evidence="3" type="ORF">BCR34DRAFT_199602</name>
</gene>
<feature type="region of interest" description="Disordered" evidence="1">
    <location>
        <begin position="1"/>
        <end position="27"/>
    </location>
</feature>
<dbReference type="PANTHER" id="PTHR35391">
    <property type="entry name" value="C2H2-TYPE DOMAIN-CONTAINING PROTEIN-RELATED"/>
    <property type="match status" value="1"/>
</dbReference>
<feature type="non-terminal residue" evidence="3">
    <location>
        <position position="1"/>
    </location>
</feature>
<evidence type="ECO:0000313" key="4">
    <source>
        <dbReference type="Proteomes" id="UP000193144"/>
    </source>
</evidence>
<dbReference type="InterPro" id="IPR013087">
    <property type="entry name" value="Znf_C2H2_type"/>
</dbReference>
<evidence type="ECO:0000313" key="3">
    <source>
        <dbReference type="EMBL" id="ORX95303.1"/>
    </source>
</evidence>
<dbReference type="Gene3D" id="3.30.160.60">
    <property type="entry name" value="Classic Zinc Finger"/>
    <property type="match status" value="1"/>
</dbReference>
<protein>
    <recommendedName>
        <fullName evidence="2">C2H2-type domain-containing protein</fullName>
    </recommendedName>
</protein>
<dbReference type="AlphaFoldDB" id="A0A1Y1YBI6"/>
<dbReference type="Pfam" id="PF26082">
    <property type="entry name" value="zf-C2H2_AcuF"/>
    <property type="match status" value="1"/>
</dbReference>
<proteinExistence type="predicted"/>
<organism evidence="3 4">
    <name type="scientific">Clohesyomyces aquaticus</name>
    <dbReference type="NCBI Taxonomy" id="1231657"/>
    <lineage>
        <taxon>Eukaryota</taxon>
        <taxon>Fungi</taxon>
        <taxon>Dikarya</taxon>
        <taxon>Ascomycota</taxon>
        <taxon>Pezizomycotina</taxon>
        <taxon>Dothideomycetes</taxon>
        <taxon>Pleosporomycetidae</taxon>
        <taxon>Pleosporales</taxon>
        <taxon>Lindgomycetaceae</taxon>
        <taxon>Clohesyomyces</taxon>
    </lineage>
</organism>
<sequence length="472" mass="52553">SSNKFCTALGGESKQLPPRAGNKDSEAPFIGFQITAPGSSDDDGEPPPEGTVVSAQFPSGVPLPPVKRLPAEFECPLCFKVKKFYKPSDWTKHVHEDVQPFTCTFPNCGEPKSFKRKADWVRHENERHRQLENWTCCIADCNHTCYRKDNFVQHLVREHKIAEPRARTGRGGNKDASANTDSAQWAKDNPDDIWKLVENCRRDTTKLPKDEPCRFCGNICNSWKKLTVHLAKHMEQISMPILPLVEAKQMNADTIISPVVEMPESRKLSVTPNRSPVDNPSRYIPNNTSTLAPGIDPSFGQFPPETSPSTATSNVMHTYPPPQLVAYRNQQAPAKTNYGNFVDNGQNYGRSYPGLQEPPKNRGAYVNGLQIPNQPYHNGSIQNGPNRYPMTPVSAIGQQQAVFTTSPVDTTPYTTDALGSTTYFTQEPQTLASGGVADMGFDATNTMQYQPSAYQEMSYMSAQQHNYQYQGQ</sequence>
<accession>A0A1Y1YBI6</accession>
<dbReference type="PROSITE" id="PS00028">
    <property type="entry name" value="ZINC_FINGER_C2H2_1"/>
    <property type="match status" value="1"/>
</dbReference>
<dbReference type="Proteomes" id="UP000193144">
    <property type="component" value="Unassembled WGS sequence"/>
</dbReference>
<dbReference type="OrthoDB" id="5315052at2759"/>
<comment type="caution">
    <text evidence="3">The sequence shown here is derived from an EMBL/GenBank/DDBJ whole genome shotgun (WGS) entry which is preliminary data.</text>
</comment>
<evidence type="ECO:0000256" key="1">
    <source>
        <dbReference type="SAM" id="MobiDB-lite"/>
    </source>
</evidence>
<dbReference type="InterPro" id="IPR058925">
    <property type="entry name" value="zf-C2H2_AcuF"/>
</dbReference>
<name>A0A1Y1YBI6_9PLEO</name>
<evidence type="ECO:0000259" key="2">
    <source>
        <dbReference type="PROSITE" id="PS00028"/>
    </source>
</evidence>
<dbReference type="PANTHER" id="PTHR35391:SF3">
    <property type="entry name" value="FINGER DOMAIN PROTEIN, PUTATIVE (AFU_ORTHOLOGUE AFUA_8G04300)-RELATED"/>
    <property type="match status" value="1"/>
</dbReference>
<feature type="domain" description="C2H2-type" evidence="2">
    <location>
        <begin position="136"/>
        <end position="159"/>
    </location>
</feature>
<keyword evidence="4" id="KW-1185">Reference proteome</keyword>
<feature type="region of interest" description="Disordered" evidence="1">
    <location>
        <begin position="32"/>
        <end position="51"/>
    </location>
</feature>
<dbReference type="SMART" id="SM00355">
    <property type="entry name" value="ZnF_C2H2"/>
    <property type="match status" value="3"/>
</dbReference>
<dbReference type="EMBL" id="MCFA01000282">
    <property type="protein sequence ID" value="ORX95303.1"/>
    <property type="molecule type" value="Genomic_DNA"/>
</dbReference>
<feature type="region of interest" description="Disordered" evidence="1">
    <location>
        <begin position="165"/>
        <end position="185"/>
    </location>
</feature>